<dbReference type="PROSITE" id="PS50293">
    <property type="entry name" value="TPR_REGION"/>
    <property type="match status" value="1"/>
</dbReference>
<dbReference type="CDD" id="cd06408">
    <property type="entry name" value="PB1_NoxR"/>
    <property type="match status" value="1"/>
</dbReference>
<dbReference type="AlphaFoldDB" id="A0AAN6TI94"/>
<proteinExistence type="inferred from homology"/>
<dbReference type="Pfam" id="PF00515">
    <property type="entry name" value="TPR_1"/>
    <property type="match status" value="1"/>
</dbReference>
<feature type="compositionally biased region" description="Acidic residues" evidence="8">
    <location>
        <begin position="383"/>
        <end position="403"/>
    </location>
</feature>
<dbReference type="SUPFAM" id="SSF54277">
    <property type="entry name" value="CAD &amp; PB1 domains"/>
    <property type="match status" value="1"/>
</dbReference>
<reference evidence="10" key="1">
    <citation type="journal article" date="2023" name="Mol. Phylogenet. Evol.">
        <title>Genome-scale phylogeny and comparative genomics of the fungal order Sordariales.</title>
        <authorList>
            <person name="Hensen N."/>
            <person name="Bonometti L."/>
            <person name="Westerberg I."/>
            <person name="Brannstrom I.O."/>
            <person name="Guillou S."/>
            <person name="Cros-Aarteil S."/>
            <person name="Calhoun S."/>
            <person name="Haridas S."/>
            <person name="Kuo A."/>
            <person name="Mondo S."/>
            <person name="Pangilinan J."/>
            <person name="Riley R."/>
            <person name="LaButti K."/>
            <person name="Andreopoulos B."/>
            <person name="Lipzen A."/>
            <person name="Chen C."/>
            <person name="Yan M."/>
            <person name="Daum C."/>
            <person name="Ng V."/>
            <person name="Clum A."/>
            <person name="Steindorff A."/>
            <person name="Ohm R.A."/>
            <person name="Martin F."/>
            <person name="Silar P."/>
            <person name="Natvig D.O."/>
            <person name="Lalanne C."/>
            <person name="Gautier V."/>
            <person name="Ament-Velasquez S.L."/>
            <person name="Kruys A."/>
            <person name="Hutchinson M.I."/>
            <person name="Powell A.J."/>
            <person name="Barry K."/>
            <person name="Miller A.N."/>
            <person name="Grigoriev I.V."/>
            <person name="Debuchy R."/>
            <person name="Gladieux P."/>
            <person name="Hiltunen Thoren M."/>
            <person name="Johannesson H."/>
        </authorList>
    </citation>
    <scope>NUCLEOTIDE SEQUENCE</scope>
    <source>
        <strain evidence="10">CBS 508.74</strain>
    </source>
</reference>
<evidence type="ECO:0000256" key="6">
    <source>
        <dbReference type="ARBA" id="ARBA00022803"/>
    </source>
</evidence>
<dbReference type="GO" id="GO:0005737">
    <property type="term" value="C:cytoplasm"/>
    <property type="evidence" value="ECO:0007669"/>
    <property type="project" value="UniProtKB-SubCell"/>
</dbReference>
<feature type="compositionally biased region" description="Basic and acidic residues" evidence="8">
    <location>
        <begin position="296"/>
        <end position="316"/>
    </location>
</feature>
<dbReference type="PANTHER" id="PTHR15175">
    <property type="entry name" value="NEUTROPHIL CYTOSOLIC FACTOR 2, NEUTROPHIL NADPH OXIDASE FACTOR 2"/>
    <property type="match status" value="1"/>
</dbReference>
<dbReference type="FunFam" id="1.25.40.10:FF:000017">
    <property type="entry name" value="NADPH oxidase regulator NoxR"/>
    <property type="match status" value="1"/>
</dbReference>
<dbReference type="Proteomes" id="UP001302812">
    <property type="component" value="Unassembled WGS sequence"/>
</dbReference>
<gene>
    <name evidence="10" type="ORF">N656DRAFT_787554</name>
</gene>
<keyword evidence="11" id="KW-1185">Reference proteome</keyword>
<comment type="caution">
    <text evidence="10">The sequence shown here is derived from an EMBL/GenBank/DDBJ whole genome shotgun (WGS) entry which is preliminary data.</text>
</comment>
<feature type="region of interest" description="Disordered" evidence="8">
    <location>
        <begin position="241"/>
        <end position="426"/>
    </location>
</feature>
<dbReference type="PANTHER" id="PTHR15175:SF0">
    <property type="entry name" value="SH3 DOMAIN-CONTAINING PROTEIN C23A1.17"/>
    <property type="match status" value="1"/>
</dbReference>
<organism evidence="10 11">
    <name type="scientific">Canariomyces notabilis</name>
    <dbReference type="NCBI Taxonomy" id="2074819"/>
    <lineage>
        <taxon>Eukaryota</taxon>
        <taxon>Fungi</taxon>
        <taxon>Dikarya</taxon>
        <taxon>Ascomycota</taxon>
        <taxon>Pezizomycotina</taxon>
        <taxon>Sordariomycetes</taxon>
        <taxon>Sordariomycetidae</taxon>
        <taxon>Sordariales</taxon>
        <taxon>Chaetomiaceae</taxon>
        <taxon>Canariomyces</taxon>
    </lineage>
</organism>
<dbReference type="InterPro" id="IPR034892">
    <property type="entry name" value="PB1_NoxR"/>
</dbReference>
<feature type="domain" description="PB1" evidence="9">
    <location>
        <begin position="433"/>
        <end position="522"/>
    </location>
</feature>
<evidence type="ECO:0000256" key="3">
    <source>
        <dbReference type="ARBA" id="ARBA00022443"/>
    </source>
</evidence>
<dbReference type="InterPro" id="IPR000270">
    <property type="entry name" value="PB1_dom"/>
</dbReference>
<dbReference type="SMART" id="SM00666">
    <property type="entry name" value="PB1"/>
    <property type="match status" value="1"/>
</dbReference>
<evidence type="ECO:0000256" key="7">
    <source>
        <dbReference type="PROSITE-ProRule" id="PRU00339"/>
    </source>
</evidence>
<comment type="subcellular location">
    <subcellularLocation>
        <location evidence="1">Cytoplasm</location>
    </subcellularLocation>
</comment>
<feature type="compositionally biased region" description="Acidic residues" evidence="8">
    <location>
        <begin position="347"/>
        <end position="356"/>
    </location>
</feature>
<dbReference type="Pfam" id="PF00564">
    <property type="entry name" value="PB1"/>
    <property type="match status" value="1"/>
</dbReference>
<evidence type="ECO:0000313" key="10">
    <source>
        <dbReference type="EMBL" id="KAK4114977.1"/>
    </source>
</evidence>
<dbReference type="InterPro" id="IPR053793">
    <property type="entry name" value="PB1-like"/>
</dbReference>
<protein>
    <recommendedName>
        <fullName evidence="9">PB1 domain-containing protein</fullName>
    </recommendedName>
</protein>
<evidence type="ECO:0000256" key="2">
    <source>
        <dbReference type="ARBA" id="ARBA00008051"/>
    </source>
</evidence>
<reference evidence="10" key="2">
    <citation type="submission" date="2023-05" db="EMBL/GenBank/DDBJ databases">
        <authorList>
            <consortium name="Lawrence Berkeley National Laboratory"/>
            <person name="Steindorff A."/>
            <person name="Hensen N."/>
            <person name="Bonometti L."/>
            <person name="Westerberg I."/>
            <person name="Brannstrom I.O."/>
            <person name="Guillou S."/>
            <person name="Cros-Aarteil S."/>
            <person name="Calhoun S."/>
            <person name="Haridas S."/>
            <person name="Kuo A."/>
            <person name="Mondo S."/>
            <person name="Pangilinan J."/>
            <person name="Riley R."/>
            <person name="Labutti K."/>
            <person name="Andreopoulos B."/>
            <person name="Lipzen A."/>
            <person name="Chen C."/>
            <person name="Yanf M."/>
            <person name="Daum C."/>
            <person name="Ng V."/>
            <person name="Clum A."/>
            <person name="Ohm R."/>
            <person name="Martin F."/>
            <person name="Silar P."/>
            <person name="Natvig D."/>
            <person name="Lalanne C."/>
            <person name="Gautier V."/>
            <person name="Ament-Velasquez S.L."/>
            <person name="Kruys A."/>
            <person name="Hutchinson M.I."/>
            <person name="Powell A.J."/>
            <person name="Barry K."/>
            <person name="Miller A.N."/>
            <person name="Grigoriev I.V."/>
            <person name="Debuchy R."/>
            <person name="Gladieux P."/>
            <person name="Thoren M.H."/>
            <person name="Johannesson H."/>
        </authorList>
    </citation>
    <scope>NUCLEOTIDE SEQUENCE</scope>
    <source>
        <strain evidence="10">CBS 508.74</strain>
    </source>
</reference>
<dbReference type="InterPro" id="IPR011990">
    <property type="entry name" value="TPR-like_helical_dom_sf"/>
</dbReference>
<dbReference type="RefSeq" id="XP_064672547.1">
    <property type="nucleotide sequence ID" value="XM_064816614.1"/>
</dbReference>
<sequence>MSLKQEIETWVEALKYYDNNEFDEALKWFDKIADTSKILFNMGVIHATLGQHEQAVEYYQRAIKCDQYLAVAYFQEGVSNFLLGDFEEALANFNDTLLYLRGNTLIDYTQLGLLFKLYSCEVLFNRGLCYIYLEQMEAGMQDLQFASKEKVVEDHSVIDDAIQDKAKGYTVFSIPVSVVYRPNEAKVRNLQQKDYLGKARLVAASDRNNAFTGFAGAELKNNSPIQPKDDRPAEALSFAASNLVKPGLQSRRQQSEPPTNRNVFPPTPPPENDKPSQMSRGASVRNGPKPVPSRLNLEKVKSNERYEKTSPEDGQRPRPARSASAAPSQVSRGYSLRDGPSRRRIEEEDAYPDELYDMYQGGGGSRSSRSQRSGGGRTRERYIEEEEEEGSDYDDASFDEGEFEIVSNRRPGGAGSLSSGSKRSSSRREVLRTVRVKVHAGDVRYIMIGPAIEFPDFADRIKDKFGIRKRFKIKIKDDDSPEGEMITIGDQDDLDMVMMTVKQNARKQRSETGKMEVWVQEL</sequence>
<keyword evidence="5" id="KW-0677">Repeat</keyword>
<dbReference type="SMART" id="SM00028">
    <property type="entry name" value="TPR"/>
    <property type="match status" value="3"/>
</dbReference>
<dbReference type="PROSITE" id="PS50005">
    <property type="entry name" value="TPR"/>
    <property type="match status" value="1"/>
</dbReference>
<evidence type="ECO:0000256" key="4">
    <source>
        <dbReference type="ARBA" id="ARBA00022490"/>
    </source>
</evidence>
<dbReference type="InterPro" id="IPR019734">
    <property type="entry name" value="TPR_rpt"/>
</dbReference>
<comment type="similarity">
    <text evidence="2">Belongs to the NCF2/NOXA1 family.</text>
</comment>
<dbReference type="SUPFAM" id="SSF48452">
    <property type="entry name" value="TPR-like"/>
    <property type="match status" value="1"/>
</dbReference>
<feature type="compositionally biased region" description="Polar residues" evidence="8">
    <location>
        <begin position="250"/>
        <end position="262"/>
    </location>
</feature>
<name>A0AAN6TI94_9PEZI</name>
<evidence type="ECO:0000256" key="1">
    <source>
        <dbReference type="ARBA" id="ARBA00004496"/>
    </source>
</evidence>
<evidence type="ECO:0000259" key="9">
    <source>
        <dbReference type="PROSITE" id="PS51745"/>
    </source>
</evidence>
<evidence type="ECO:0000256" key="8">
    <source>
        <dbReference type="SAM" id="MobiDB-lite"/>
    </source>
</evidence>
<accession>A0AAN6TI94</accession>
<keyword evidence="4" id="KW-0963">Cytoplasm</keyword>
<dbReference type="InterPro" id="IPR051864">
    <property type="entry name" value="NCF2_NOXA1"/>
</dbReference>
<dbReference type="Gene3D" id="3.10.20.90">
    <property type="entry name" value="Phosphatidylinositol 3-kinase Catalytic Subunit, Chain A, domain 1"/>
    <property type="match status" value="1"/>
</dbReference>
<evidence type="ECO:0000313" key="11">
    <source>
        <dbReference type="Proteomes" id="UP001302812"/>
    </source>
</evidence>
<dbReference type="PROSITE" id="PS51745">
    <property type="entry name" value="PB1"/>
    <property type="match status" value="1"/>
</dbReference>
<evidence type="ECO:0000256" key="5">
    <source>
        <dbReference type="ARBA" id="ARBA00022737"/>
    </source>
</evidence>
<dbReference type="Gene3D" id="1.25.40.10">
    <property type="entry name" value="Tetratricopeptide repeat domain"/>
    <property type="match status" value="1"/>
</dbReference>
<keyword evidence="6 7" id="KW-0802">TPR repeat</keyword>
<keyword evidence="3" id="KW-0728">SH3 domain</keyword>
<dbReference type="GeneID" id="89940739"/>
<dbReference type="EMBL" id="MU853335">
    <property type="protein sequence ID" value="KAK4114977.1"/>
    <property type="molecule type" value="Genomic_DNA"/>
</dbReference>
<feature type="repeat" description="TPR" evidence="7">
    <location>
        <begin position="36"/>
        <end position="69"/>
    </location>
</feature>